<dbReference type="Proteomes" id="UP000677803">
    <property type="component" value="Unassembled WGS sequence"/>
</dbReference>
<dbReference type="PANTHER" id="PTHR43107:SF16">
    <property type="entry name" value="LONG-CHAIN FATTY ACID TRANSPORT PROTEIN 6-LIKE"/>
    <property type="match status" value="1"/>
</dbReference>
<feature type="region of interest" description="Disordered" evidence="8">
    <location>
        <begin position="163"/>
        <end position="187"/>
    </location>
</feature>
<keyword evidence="2" id="KW-0436">Ligase</keyword>
<evidence type="ECO:0000259" key="10">
    <source>
        <dbReference type="Pfam" id="PF13193"/>
    </source>
</evidence>
<evidence type="ECO:0000256" key="4">
    <source>
        <dbReference type="ARBA" id="ARBA00026121"/>
    </source>
</evidence>
<dbReference type="SUPFAM" id="SSF56801">
    <property type="entry name" value="Acetyl-CoA synthetase-like"/>
    <property type="match status" value="2"/>
</dbReference>
<sequence length="797" mass="86002">MLCVCAGSVLAGLLALLVLQRACWPLLWPDLRHYLRLRGVQRTVRTRMGRGVRTLLDCFLLQARRSPHKAFLICGERSLSYRDVDRRSRQFAAALRARARLEPGHVVALLMSNEPDFVCAWLGLSRLGCQVAFLNTNLRAGPLLHCVRACAARVLLVGAGRSRAGPGAGAGRGAGRSRGSGPGSGGWIRGPGWVRGFRLEPHGPPDPEISGAGLNPPPQRVHRLGGWWWRGVLTGASFSRVGFGRVSLGAHARWGRDALLCADLVEPVVEALPGLRGAGTGLWVVAHSAPTEDFHTLLDKLEDPPADPPRPRGLSKAARVGHLKALGSMAFLDLCGATCEDVVYITLPLYHMSASLLGVGGCIHLDDPASVGSGSFRFIGTAFSWSVFGPGPQARPPPLHLILKNKGGNPLTAPPLVSPVGATCVLRRKFSARHFWKDCVRHDVTVVQYIGELCRYLLNQPPVSCLPPPGLTPDHPHITPPSQQGPLGLVLEERAHCVRLAAGSGLRSDVWRKFITRFGIRQVREGYGLTETSIGFLNYTDEVGPIGRASYFNKVEAGGDSQLLDVGIIWLQTLNTVEVSGLTGEAGLLVAPLTAGNQFLGYAGSSEQSEKKLLRDLFEDGDVYFNTGDLLLRDHRDFLWKGENVSTTEVSEALCLLDFIQEATVYGVSIPGNEGRAGMAALVLRAGVGLEGKSLYEHLGKTLPAYAWPRFIRIQVGDAALQAGELMGAGLTGAAACFQTALDVTETFKQRKGKLVQEGFDPQASQDPLYVLDVSQRDYRLLTTSLFQDITSGKISL</sequence>
<evidence type="ECO:0000256" key="5">
    <source>
        <dbReference type="ARBA" id="ARBA00036527"/>
    </source>
</evidence>
<feature type="compositionally biased region" description="Gly residues" evidence="8">
    <location>
        <begin position="166"/>
        <end position="187"/>
    </location>
</feature>
<dbReference type="Gene3D" id="3.40.50.12780">
    <property type="entry name" value="N-terminal domain of ligase-like"/>
    <property type="match status" value="2"/>
</dbReference>
<gene>
    <name evidence="11" type="ORF">MMEN_LOCUS3897</name>
</gene>
<dbReference type="GO" id="GO:0044539">
    <property type="term" value="P:long-chain fatty acid import into cell"/>
    <property type="evidence" value="ECO:0007669"/>
    <property type="project" value="TreeGrafter"/>
</dbReference>
<evidence type="ECO:0000256" key="2">
    <source>
        <dbReference type="ARBA" id="ARBA00022598"/>
    </source>
</evidence>
<evidence type="ECO:0000256" key="1">
    <source>
        <dbReference type="ARBA" id="ARBA00006432"/>
    </source>
</evidence>
<dbReference type="GO" id="GO:0005324">
    <property type="term" value="F:long-chain fatty acid transmembrane transporter activity"/>
    <property type="evidence" value="ECO:0007669"/>
    <property type="project" value="TreeGrafter"/>
</dbReference>
<dbReference type="EC" id="6.2.1.3" evidence="4"/>
<organism evidence="11 12">
    <name type="scientific">Menidia menidia</name>
    <name type="common">Atlantic silverside</name>
    <dbReference type="NCBI Taxonomy" id="238744"/>
    <lineage>
        <taxon>Eukaryota</taxon>
        <taxon>Metazoa</taxon>
        <taxon>Chordata</taxon>
        <taxon>Craniata</taxon>
        <taxon>Vertebrata</taxon>
        <taxon>Euteleostomi</taxon>
        <taxon>Actinopterygii</taxon>
        <taxon>Neopterygii</taxon>
        <taxon>Teleostei</taxon>
        <taxon>Neoteleostei</taxon>
        <taxon>Acanthomorphata</taxon>
        <taxon>Ovalentaria</taxon>
        <taxon>Atherinomorphae</taxon>
        <taxon>Atheriniformes</taxon>
        <taxon>Atherinopsidae</taxon>
        <taxon>Menidiinae</taxon>
        <taxon>Menidia</taxon>
    </lineage>
</organism>
<dbReference type="PANTHER" id="PTHR43107">
    <property type="entry name" value="LONG-CHAIN FATTY ACID TRANSPORT PROTEIN"/>
    <property type="match status" value="1"/>
</dbReference>
<evidence type="ECO:0000313" key="11">
    <source>
        <dbReference type="EMBL" id="CAG5867096.1"/>
    </source>
</evidence>
<dbReference type="Gene3D" id="3.30.300.30">
    <property type="match status" value="1"/>
</dbReference>
<comment type="caution">
    <text evidence="11">The sequence shown here is derived from an EMBL/GenBank/DDBJ whole genome shotgun (WGS) entry which is preliminary data.</text>
</comment>
<dbReference type="GO" id="GO:0005886">
    <property type="term" value="C:plasma membrane"/>
    <property type="evidence" value="ECO:0007669"/>
    <property type="project" value="TreeGrafter"/>
</dbReference>
<dbReference type="GO" id="GO:0005789">
    <property type="term" value="C:endoplasmic reticulum membrane"/>
    <property type="evidence" value="ECO:0007669"/>
    <property type="project" value="TreeGrafter"/>
</dbReference>
<keyword evidence="3" id="KW-0443">Lipid metabolism</keyword>
<feature type="domain" description="AMP-dependent synthetase/ligase" evidence="9">
    <location>
        <begin position="62"/>
        <end position="157"/>
    </location>
</feature>
<dbReference type="Pfam" id="PF13193">
    <property type="entry name" value="AMP-binding_C"/>
    <property type="match status" value="1"/>
</dbReference>
<protein>
    <recommendedName>
        <fullName evidence="4">long-chain-fatty-acid--CoA ligase</fullName>
        <ecNumber evidence="4">6.2.1.3</ecNumber>
    </recommendedName>
    <alternativeName>
        <fullName evidence="6">Long-chain-fatty-acid--CoA ligase</fullName>
    </alternativeName>
</protein>
<feature type="domain" description="AMP-dependent synthetase/ligase" evidence="9">
    <location>
        <begin position="420"/>
        <end position="547"/>
    </location>
</feature>
<name>A0A8S4AMY6_9TELE</name>
<comment type="catalytic activity">
    <reaction evidence="7">
        <text>tetracosanoate + ATP + CoA = tetracosanoyl-CoA + AMP + diphosphate</text>
        <dbReference type="Rhea" id="RHEA:33639"/>
        <dbReference type="ChEBI" id="CHEBI:30616"/>
        <dbReference type="ChEBI" id="CHEBI:31014"/>
        <dbReference type="ChEBI" id="CHEBI:33019"/>
        <dbReference type="ChEBI" id="CHEBI:57287"/>
        <dbReference type="ChEBI" id="CHEBI:65052"/>
        <dbReference type="ChEBI" id="CHEBI:456215"/>
    </reaction>
    <physiologicalReaction direction="left-to-right" evidence="7">
        <dbReference type="Rhea" id="RHEA:33640"/>
    </physiologicalReaction>
</comment>
<evidence type="ECO:0000256" key="7">
    <source>
        <dbReference type="ARBA" id="ARBA00048666"/>
    </source>
</evidence>
<dbReference type="OrthoDB" id="288590at2759"/>
<dbReference type="InterPro" id="IPR025110">
    <property type="entry name" value="AMP-bd_C"/>
</dbReference>
<dbReference type="Pfam" id="PF00501">
    <property type="entry name" value="AMP-binding"/>
    <property type="match status" value="2"/>
</dbReference>
<dbReference type="InterPro" id="IPR045851">
    <property type="entry name" value="AMP-bd_C_sf"/>
</dbReference>
<comment type="similarity">
    <text evidence="1">Belongs to the ATP-dependent AMP-binding enzyme family.</text>
</comment>
<evidence type="ECO:0000256" key="8">
    <source>
        <dbReference type="SAM" id="MobiDB-lite"/>
    </source>
</evidence>
<comment type="catalytic activity">
    <reaction evidence="5">
        <text>a very long-chain fatty acid + ATP + CoA = a very long-chain fatty acyl-CoA + AMP + diphosphate</text>
        <dbReference type="Rhea" id="RHEA:54536"/>
        <dbReference type="ChEBI" id="CHEBI:30616"/>
        <dbReference type="ChEBI" id="CHEBI:33019"/>
        <dbReference type="ChEBI" id="CHEBI:57287"/>
        <dbReference type="ChEBI" id="CHEBI:58950"/>
        <dbReference type="ChEBI" id="CHEBI:138261"/>
        <dbReference type="ChEBI" id="CHEBI:456215"/>
    </reaction>
    <physiologicalReaction direction="left-to-right" evidence="5">
        <dbReference type="Rhea" id="RHEA:54537"/>
    </physiologicalReaction>
</comment>
<accession>A0A8S4AMY6</accession>
<evidence type="ECO:0000313" key="12">
    <source>
        <dbReference type="Proteomes" id="UP000677803"/>
    </source>
</evidence>
<dbReference type="EMBL" id="CAJRST010003335">
    <property type="protein sequence ID" value="CAG5867096.1"/>
    <property type="molecule type" value="Genomic_DNA"/>
</dbReference>
<dbReference type="GO" id="GO:0004467">
    <property type="term" value="F:long-chain fatty acid-CoA ligase activity"/>
    <property type="evidence" value="ECO:0007669"/>
    <property type="project" value="UniProtKB-EC"/>
</dbReference>
<keyword evidence="12" id="KW-1185">Reference proteome</keyword>
<evidence type="ECO:0000259" key="9">
    <source>
        <dbReference type="Pfam" id="PF00501"/>
    </source>
</evidence>
<dbReference type="InterPro" id="IPR042099">
    <property type="entry name" value="ANL_N_sf"/>
</dbReference>
<feature type="domain" description="AMP-binding enzyme C-terminal" evidence="10">
    <location>
        <begin position="649"/>
        <end position="714"/>
    </location>
</feature>
<dbReference type="InterPro" id="IPR000873">
    <property type="entry name" value="AMP-dep_synth/lig_dom"/>
</dbReference>
<reference evidence="11" key="1">
    <citation type="submission" date="2021-05" db="EMBL/GenBank/DDBJ databases">
        <authorList>
            <person name="Tigano A."/>
        </authorList>
    </citation>
    <scope>NUCLEOTIDE SEQUENCE</scope>
</reference>
<evidence type="ECO:0000256" key="6">
    <source>
        <dbReference type="ARBA" id="ARBA00041297"/>
    </source>
</evidence>
<evidence type="ECO:0000256" key="3">
    <source>
        <dbReference type="ARBA" id="ARBA00022832"/>
    </source>
</evidence>
<keyword evidence="3" id="KW-0276">Fatty acid metabolism</keyword>
<dbReference type="AlphaFoldDB" id="A0A8S4AMY6"/>
<proteinExistence type="inferred from homology"/>